<feature type="compositionally biased region" description="Basic residues" evidence="1">
    <location>
        <begin position="103"/>
        <end position="115"/>
    </location>
</feature>
<sequence length="142" mass="15790">GFTERQRGVARRPQGGQRHRHGRRERLDGQLLLQEPVRGGRGHQPRGAARGGPRGLLHDGPQRHPRPGRPHARGPQDDREGPAALRRRQADDHQGRPRDRGHGPGHRPGAVRRLRHEGQGGLRRLARPGGRRRDDGDGAARV</sequence>
<keyword evidence="2" id="KW-0560">Oxidoreductase</keyword>
<dbReference type="GO" id="GO:0004601">
    <property type="term" value="F:peroxidase activity"/>
    <property type="evidence" value="ECO:0007669"/>
    <property type="project" value="UniProtKB-KW"/>
</dbReference>
<name>A0A6J4SQH0_9ACTN</name>
<dbReference type="EMBL" id="CADCVV010000106">
    <property type="protein sequence ID" value="CAA9502414.1"/>
    <property type="molecule type" value="Genomic_DNA"/>
</dbReference>
<feature type="compositionally biased region" description="Basic residues" evidence="1">
    <location>
        <begin position="63"/>
        <end position="72"/>
    </location>
</feature>
<accession>A0A6J4SQH0</accession>
<keyword evidence="2" id="KW-0575">Peroxidase</keyword>
<dbReference type="AlphaFoldDB" id="A0A6J4SQH0"/>
<feature type="non-terminal residue" evidence="2">
    <location>
        <position position="1"/>
    </location>
</feature>
<organism evidence="2">
    <name type="scientific">uncultured Solirubrobacterales bacterium</name>
    <dbReference type="NCBI Taxonomy" id="768556"/>
    <lineage>
        <taxon>Bacteria</taxon>
        <taxon>Bacillati</taxon>
        <taxon>Actinomycetota</taxon>
        <taxon>Thermoleophilia</taxon>
        <taxon>Solirubrobacterales</taxon>
        <taxon>environmental samples</taxon>
    </lineage>
</organism>
<evidence type="ECO:0000313" key="2">
    <source>
        <dbReference type="EMBL" id="CAA9502414.1"/>
    </source>
</evidence>
<gene>
    <name evidence="2" type="ORF">AVDCRST_MAG17-1458</name>
</gene>
<protein>
    <submittedName>
        <fullName evidence="2">Peroxiredoxin OsmC</fullName>
        <ecNumber evidence="2">1.11.1.15</ecNumber>
    </submittedName>
</protein>
<feature type="compositionally biased region" description="Basic and acidic residues" evidence="1">
    <location>
        <begin position="88"/>
        <end position="102"/>
    </location>
</feature>
<feature type="region of interest" description="Disordered" evidence="1">
    <location>
        <begin position="1"/>
        <end position="142"/>
    </location>
</feature>
<feature type="compositionally biased region" description="Basic and acidic residues" evidence="1">
    <location>
        <begin position="131"/>
        <end position="142"/>
    </location>
</feature>
<proteinExistence type="predicted"/>
<dbReference type="EC" id="1.11.1.15" evidence="2"/>
<feature type="non-terminal residue" evidence="2">
    <location>
        <position position="142"/>
    </location>
</feature>
<reference evidence="2" key="1">
    <citation type="submission" date="2020-02" db="EMBL/GenBank/DDBJ databases">
        <authorList>
            <person name="Meier V. D."/>
        </authorList>
    </citation>
    <scope>NUCLEOTIDE SEQUENCE</scope>
    <source>
        <strain evidence="2">AVDCRST_MAG17</strain>
    </source>
</reference>
<evidence type="ECO:0000256" key="1">
    <source>
        <dbReference type="SAM" id="MobiDB-lite"/>
    </source>
</evidence>